<protein>
    <submittedName>
        <fullName evidence="2">Serine/threonine-protein phosphatase</fullName>
    </submittedName>
</protein>
<dbReference type="InterPro" id="IPR036457">
    <property type="entry name" value="PPM-type-like_dom_sf"/>
</dbReference>
<dbReference type="Gene3D" id="3.60.40.10">
    <property type="entry name" value="PPM-type phosphatase domain"/>
    <property type="match status" value="1"/>
</dbReference>
<evidence type="ECO:0000313" key="3">
    <source>
        <dbReference type="Proteomes" id="UP001370348"/>
    </source>
</evidence>
<dbReference type="EMBL" id="CP089984">
    <property type="protein sequence ID" value="WXB19984.1"/>
    <property type="molecule type" value="Genomic_DNA"/>
</dbReference>
<dbReference type="PROSITE" id="PS51746">
    <property type="entry name" value="PPM_2"/>
    <property type="match status" value="1"/>
</dbReference>
<dbReference type="SMART" id="SM00332">
    <property type="entry name" value="PP2Cc"/>
    <property type="match status" value="1"/>
</dbReference>
<gene>
    <name evidence="2" type="ORF">LZC94_22515</name>
</gene>
<dbReference type="InterPro" id="IPR001932">
    <property type="entry name" value="PPM-type_phosphatase-like_dom"/>
</dbReference>
<evidence type="ECO:0000259" key="1">
    <source>
        <dbReference type="PROSITE" id="PS51746"/>
    </source>
</evidence>
<feature type="domain" description="PPM-type phosphatase" evidence="1">
    <location>
        <begin position="4"/>
        <end position="245"/>
    </location>
</feature>
<dbReference type="Proteomes" id="UP001370348">
    <property type="component" value="Chromosome"/>
</dbReference>
<dbReference type="SUPFAM" id="SSF81606">
    <property type="entry name" value="PP2C-like"/>
    <property type="match status" value="1"/>
</dbReference>
<dbReference type="SMART" id="SM00331">
    <property type="entry name" value="PP2C_SIG"/>
    <property type="match status" value="1"/>
</dbReference>
<dbReference type="RefSeq" id="WP_394829584.1">
    <property type="nucleotide sequence ID" value="NZ_CP089984.1"/>
</dbReference>
<name>A0ABZ2MBU7_9BACT</name>
<proteinExistence type="predicted"/>
<reference evidence="2 3" key="1">
    <citation type="submission" date="2021-12" db="EMBL/GenBank/DDBJ databases">
        <title>Discovery of the Pendulisporaceae a myxobacterial family with distinct sporulation behavior and unique specialized metabolism.</title>
        <authorList>
            <person name="Garcia R."/>
            <person name="Popoff A."/>
            <person name="Bader C.D."/>
            <person name="Loehr J."/>
            <person name="Walesch S."/>
            <person name="Walt C."/>
            <person name="Boldt J."/>
            <person name="Bunk B."/>
            <person name="Haeckl F.J.F.P.J."/>
            <person name="Gunesch A.P."/>
            <person name="Birkelbach J."/>
            <person name="Nuebel U."/>
            <person name="Pietschmann T."/>
            <person name="Bach T."/>
            <person name="Mueller R."/>
        </authorList>
    </citation>
    <scope>NUCLEOTIDE SEQUENCE [LARGE SCALE GENOMIC DNA]</scope>
    <source>
        <strain evidence="2 3">MSr11954</strain>
    </source>
</reference>
<organism evidence="2 3">
    <name type="scientific">Pendulispora albinea</name>
    <dbReference type="NCBI Taxonomy" id="2741071"/>
    <lineage>
        <taxon>Bacteria</taxon>
        <taxon>Pseudomonadati</taxon>
        <taxon>Myxococcota</taxon>
        <taxon>Myxococcia</taxon>
        <taxon>Myxococcales</taxon>
        <taxon>Sorangiineae</taxon>
        <taxon>Pendulisporaceae</taxon>
        <taxon>Pendulispora</taxon>
    </lineage>
</organism>
<keyword evidence="3" id="KW-1185">Reference proteome</keyword>
<accession>A0ABZ2MBU7</accession>
<dbReference type="Pfam" id="PF13672">
    <property type="entry name" value="PP2C_2"/>
    <property type="match status" value="1"/>
</dbReference>
<sequence>MLRSMEAAGSSGKGRDRETCTAAFSVSAVHAAVAEGVGSFSGGAAAARIAVDVIPAMVSSLVPERHSGADPADARAASTRHVRMAIRHASGCIAEESSRDAQHRGMSATLAACFLLGGALVVGHAGSSRVYRVREGELTRVTADHGFTVFSAWRAPSTYSVTTAVTRALGIRGHAEADVAIAEALPGDRLILATRGVYNVLPEVDLLRVVNEHPTNVQRAAEQIMAAVAAWPEAEDDRTCVVASLR</sequence>
<evidence type="ECO:0000313" key="2">
    <source>
        <dbReference type="EMBL" id="WXB19984.1"/>
    </source>
</evidence>